<organism evidence="1 2">
    <name type="scientific">Hibiscus syriacus</name>
    <name type="common">Rose of Sharon</name>
    <dbReference type="NCBI Taxonomy" id="106335"/>
    <lineage>
        <taxon>Eukaryota</taxon>
        <taxon>Viridiplantae</taxon>
        <taxon>Streptophyta</taxon>
        <taxon>Embryophyta</taxon>
        <taxon>Tracheophyta</taxon>
        <taxon>Spermatophyta</taxon>
        <taxon>Magnoliopsida</taxon>
        <taxon>eudicotyledons</taxon>
        <taxon>Gunneridae</taxon>
        <taxon>Pentapetalae</taxon>
        <taxon>rosids</taxon>
        <taxon>malvids</taxon>
        <taxon>Malvales</taxon>
        <taxon>Malvaceae</taxon>
        <taxon>Malvoideae</taxon>
        <taxon>Hibiscus</taxon>
    </lineage>
</organism>
<keyword evidence="2" id="KW-1185">Reference proteome</keyword>
<gene>
    <name evidence="1" type="ORF">F3Y22_tig00013285pilonHSYRG00172</name>
</gene>
<protein>
    <submittedName>
        <fullName evidence="1">Uncharacterized protein</fullName>
    </submittedName>
</protein>
<comment type="caution">
    <text evidence="1">The sequence shown here is derived from an EMBL/GenBank/DDBJ whole genome shotgun (WGS) entry which is preliminary data.</text>
</comment>
<dbReference type="AlphaFoldDB" id="A0A6A3C5Z2"/>
<evidence type="ECO:0000313" key="1">
    <source>
        <dbReference type="EMBL" id="KAE8722998.1"/>
    </source>
</evidence>
<reference evidence="1" key="1">
    <citation type="submission" date="2019-09" db="EMBL/GenBank/DDBJ databases">
        <title>Draft genome information of white flower Hibiscus syriacus.</title>
        <authorList>
            <person name="Kim Y.-M."/>
        </authorList>
    </citation>
    <scope>NUCLEOTIDE SEQUENCE [LARGE SCALE GENOMIC DNA]</scope>
    <source>
        <strain evidence="1">YM2019G1</strain>
    </source>
</reference>
<accession>A0A6A3C5Z2</accession>
<name>A0A6A3C5Z2_HIBSY</name>
<evidence type="ECO:0000313" key="2">
    <source>
        <dbReference type="Proteomes" id="UP000436088"/>
    </source>
</evidence>
<dbReference type="EMBL" id="VEPZ02000548">
    <property type="protein sequence ID" value="KAE8722998.1"/>
    <property type="molecule type" value="Genomic_DNA"/>
</dbReference>
<sequence length="199" mass="22786">MHDEEQQAENLSAMSFGHKCSSFDLNEDCCHDEISSTEEGDEIDNRNDGRRERQYIRSKSPRLRWTHDMHLSFVSNSKVGSSIDECEGTWHCTSLSQANDFCCNPNQIHGKIGPIKALAGRFLKTRGGILLKEYVYSTRPYEGNLGNKHHSLNRDKPLKDREWLPDLQLSLSRRIGLFDDGKSSYYKDTQEISTQISLS</sequence>
<dbReference type="Proteomes" id="UP000436088">
    <property type="component" value="Unassembled WGS sequence"/>
</dbReference>
<proteinExistence type="predicted"/>